<dbReference type="EMBL" id="CP017708">
    <property type="protein sequence ID" value="WAN70267.1"/>
    <property type="molecule type" value="Genomic_DNA"/>
</dbReference>
<reference evidence="1" key="2">
    <citation type="submission" date="2022-10" db="EMBL/GenBank/DDBJ databases">
        <authorList>
            <person name="Ngo T.-E."/>
        </authorList>
    </citation>
    <scope>NUCLEOTIDE SEQUENCE</scope>
    <source>
        <strain evidence="1">JHB</strain>
    </source>
</reference>
<keyword evidence="1" id="KW-0560">Oxidoreductase</keyword>
<protein>
    <submittedName>
        <fullName evidence="1">Phytanoyl-CoA dioxygenase family protein</fullName>
    </submittedName>
</protein>
<gene>
    <name evidence="1" type="ORF">BJP36_41475</name>
</gene>
<reference evidence="1" key="1">
    <citation type="journal article" date="2017" name="Proc. Natl. Acad. Sci. U.S.A.">
        <title>Comparative genomics uncovers the prolific and distinctive metabolic potential of the cyanobacterial genus Moorea.</title>
        <authorList>
            <person name="Leao T."/>
            <person name="Castelao G."/>
            <person name="Korobeynikov A."/>
            <person name="Monroe E.A."/>
            <person name="Podell S."/>
            <person name="Glukhov E."/>
            <person name="Allen E.E."/>
            <person name="Gerwick W.H."/>
            <person name="Gerwick L."/>
        </authorList>
    </citation>
    <scope>NUCLEOTIDE SEQUENCE</scope>
    <source>
        <strain evidence="1">JHB</strain>
    </source>
</reference>
<accession>A0A9Q9SV77</accession>
<evidence type="ECO:0000313" key="1">
    <source>
        <dbReference type="EMBL" id="WAN70267.1"/>
    </source>
</evidence>
<dbReference type="GO" id="GO:0005506">
    <property type="term" value="F:iron ion binding"/>
    <property type="evidence" value="ECO:0007669"/>
    <property type="project" value="UniProtKB-ARBA"/>
</dbReference>
<keyword evidence="1" id="KW-0223">Dioxygenase</keyword>
<sequence>MREPRLLEPAHQLLGSQVYLYQFKINLKAAFGGDVWPWHQDFIYWHKEDGIPLPKVIRLAILLDDLNEFNGPMIFIPGSHQQGMLDV</sequence>
<dbReference type="PANTHER" id="PTHR20883:SF48">
    <property type="entry name" value="ECTOINE DIOXYGENASE"/>
    <property type="match status" value="1"/>
</dbReference>
<dbReference type="SUPFAM" id="SSF51197">
    <property type="entry name" value="Clavaminate synthase-like"/>
    <property type="match status" value="1"/>
</dbReference>
<dbReference type="GO" id="GO:0016706">
    <property type="term" value="F:2-oxoglutarate-dependent dioxygenase activity"/>
    <property type="evidence" value="ECO:0007669"/>
    <property type="project" value="UniProtKB-ARBA"/>
</dbReference>
<dbReference type="Proteomes" id="UP000176944">
    <property type="component" value="Chromosome"/>
</dbReference>
<proteinExistence type="predicted"/>
<organism evidence="1">
    <name type="scientific">Moorena producens (strain JHB)</name>
    <dbReference type="NCBI Taxonomy" id="1454205"/>
    <lineage>
        <taxon>Bacteria</taxon>
        <taxon>Bacillati</taxon>
        <taxon>Cyanobacteriota</taxon>
        <taxon>Cyanophyceae</taxon>
        <taxon>Coleofasciculales</taxon>
        <taxon>Coleofasciculaceae</taxon>
        <taxon>Moorena</taxon>
    </lineage>
</organism>
<dbReference type="Pfam" id="PF05721">
    <property type="entry name" value="PhyH"/>
    <property type="match status" value="1"/>
</dbReference>
<dbReference type="InterPro" id="IPR008775">
    <property type="entry name" value="Phytyl_CoA_dOase-like"/>
</dbReference>
<dbReference type="Gene3D" id="2.60.120.620">
    <property type="entry name" value="q2cbj1_9rhob like domain"/>
    <property type="match status" value="1"/>
</dbReference>
<name>A0A9Q9SV77_MOOP1</name>
<dbReference type="AlphaFoldDB" id="A0A9Q9SV77"/>
<dbReference type="PANTHER" id="PTHR20883">
    <property type="entry name" value="PHYTANOYL-COA DIOXYGENASE DOMAIN CONTAINING 1"/>
    <property type="match status" value="1"/>
</dbReference>